<feature type="domain" description="ABC3 transporter permease C-terminal" evidence="8">
    <location>
        <begin position="280"/>
        <end position="400"/>
    </location>
</feature>
<sequence>MNLAYFIAKRYFLSKKKKSFINVISIISMLVVAIGTMALIIVLSVFNGLEGLLRNLYGTVDPNLVVSANVGKSFVYGPDISNKVNSLEEIVSITEVLEDNVLIKYNNAQRVARVKGVSESFIEQGRLEDYLVFGDLKLTSNDISYAIVGRGVQYDLSINPKNDFYTIQMYFPDEVRPGMLNPEKMYRLKNILPGGVFAVEKSYDENLVYVPIRFAEDLFNKKGKRNLLELQLAPSADPNEVKKRLQDLLGSSFLVQSNDEIHGDLYRVLSYEKFFVFLTFSIIIAIASINIFFSLNMLVLDKKKDVAILSAQGATRGLITKIFLLEGCIVAFTGAFTGLLLGLLVSFVQQEFGLVTMGMQTAIIDAYPVKVEWLDVLLTVLSIIVITIVTSIQPALSASKSVAMTDLQ</sequence>
<gene>
    <name evidence="10" type="ORF">ACHKAR_07620</name>
</gene>
<feature type="transmembrane region" description="Helical" evidence="7">
    <location>
        <begin position="376"/>
        <end position="396"/>
    </location>
</feature>
<keyword evidence="4 7" id="KW-0812">Transmembrane</keyword>
<name>A0ABW7N8G4_9BACT</name>
<keyword evidence="11" id="KW-1185">Reference proteome</keyword>
<dbReference type="PANTHER" id="PTHR30489:SF0">
    <property type="entry name" value="LIPOPROTEIN-RELEASING SYSTEM TRANSMEMBRANE PROTEIN LOLE"/>
    <property type="match status" value="1"/>
</dbReference>
<keyword evidence="5 7" id="KW-1133">Transmembrane helix</keyword>
<feature type="domain" description="MacB-like periplasmic core" evidence="9">
    <location>
        <begin position="25"/>
        <end position="247"/>
    </location>
</feature>
<dbReference type="Proteomes" id="UP001610063">
    <property type="component" value="Unassembled WGS sequence"/>
</dbReference>
<evidence type="ECO:0000259" key="8">
    <source>
        <dbReference type="Pfam" id="PF02687"/>
    </source>
</evidence>
<protein>
    <submittedName>
        <fullName evidence="10">ABC transporter permease</fullName>
    </submittedName>
</protein>
<dbReference type="PANTHER" id="PTHR30489">
    <property type="entry name" value="LIPOPROTEIN-RELEASING SYSTEM TRANSMEMBRANE PROTEIN LOLE"/>
    <property type="match status" value="1"/>
</dbReference>
<accession>A0ABW7N8G4</accession>
<proteinExistence type="inferred from homology"/>
<dbReference type="InterPro" id="IPR051447">
    <property type="entry name" value="Lipoprotein-release_system"/>
</dbReference>
<comment type="caution">
    <text evidence="10">The sequence shown here is derived from an EMBL/GenBank/DDBJ whole genome shotgun (WGS) entry which is preliminary data.</text>
</comment>
<comment type="subcellular location">
    <subcellularLocation>
        <location evidence="1">Cell membrane</location>
        <topology evidence="1">Multi-pass membrane protein</topology>
    </subcellularLocation>
</comment>
<dbReference type="EMBL" id="JBIPKE010000014">
    <property type="protein sequence ID" value="MFH6983300.1"/>
    <property type="molecule type" value="Genomic_DNA"/>
</dbReference>
<reference evidence="10 11" key="1">
    <citation type="journal article" date="2013" name="Int. J. Syst. Evol. Microbiol.">
        <title>Marinoscillum luteum sp. nov., isolated from marine sediment.</title>
        <authorList>
            <person name="Cha I.T."/>
            <person name="Park S.J."/>
            <person name="Kim S.J."/>
            <person name="Kim J.G."/>
            <person name="Jung M.Y."/>
            <person name="Shin K.S."/>
            <person name="Kwon K.K."/>
            <person name="Yang S.H."/>
            <person name="Seo Y.S."/>
            <person name="Rhee S.K."/>
        </authorList>
    </citation>
    <scope>NUCLEOTIDE SEQUENCE [LARGE SCALE GENOMIC DNA]</scope>
    <source>
        <strain evidence="10 11">KCTC 23939</strain>
    </source>
</reference>
<dbReference type="Pfam" id="PF12704">
    <property type="entry name" value="MacB_PCD"/>
    <property type="match status" value="1"/>
</dbReference>
<evidence type="ECO:0000313" key="11">
    <source>
        <dbReference type="Proteomes" id="UP001610063"/>
    </source>
</evidence>
<evidence type="ECO:0000256" key="1">
    <source>
        <dbReference type="ARBA" id="ARBA00004651"/>
    </source>
</evidence>
<evidence type="ECO:0000256" key="5">
    <source>
        <dbReference type="ARBA" id="ARBA00022989"/>
    </source>
</evidence>
<feature type="transmembrane region" description="Helical" evidence="7">
    <location>
        <begin position="20"/>
        <end position="46"/>
    </location>
</feature>
<evidence type="ECO:0000256" key="4">
    <source>
        <dbReference type="ARBA" id="ARBA00022692"/>
    </source>
</evidence>
<feature type="transmembrane region" description="Helical" evidence="7">
    <location>
        <begin position="274"/>
        <end position="301"/>
    </location>
</feature>
<evidence type="ECO:0000313" key="10">
    <source>
        <dbReference type="EMBL" id="MFH6983300.1"/>
    </source>
</evidence>
<dbReference type="InterPro" id="IPR003838">
    <property type="entry name" value="ABC3_permease_C"/>
</dbReference>
<organism evidence="10 11">
    <name type="scientific">Marinoscillum luteum</name>
    <dbReference type="NCBI Taxonomy" id="861051"/>
    <lineage>
        <taxon>Bacteria</taxon>
        <taxon>Pseudomonadati</taxon>
        <taxon>Bacteroidota</taxon>
        <taxon>Cytophagia</taxon>
        <taxon>Cytophagales</taxon>
        <taxon>Reichenbachiellaceae</taxon>
        <taxon>Marinoscillum</taxon>
    </lineage>
</organism>
<keyword evidence="6 7" id="KW-0472">Membrane</keyword>
<comment type="similarity">
    <text evidence="2">Belongs to the ABC-4 integral membrane protein family. LolC/E subfamily.</text>
</comment>
<keyword evidence="3" id="KW-1003">Cell membrane</keyword>
<dbReference type="InterPro" id="IPR025857">
    <property type="entry name" value="MacB_PCD"/>
</dbReference>
<dbReference type="Pfam" id="PF02687">
    <property type="entry name" value="FtsX"/>
    <property type="match status" value="1"/>
</dbReference>
<evidence type="ECO:0000259" key="9">
    <source>
        <dbReference type="Pfam" id="PF12704"/>
    </source>
</evidence>
<evidence type="ECO:0000256" key="3">
    <source>
        <dbReference type="ARBA" id="ARBA00022475"/>
    </source>
</evidence>
<evidence type="ECO:0000256" key="7">
    <source>
        <dbReference type="SAM" id="Phobius"/>
    </source>
</evidence>
<evidence type="ECO:0000256" key="6">
    <source>
        <dbReference type="ARBA" id="ARBA00023136"/>
    </source>
</evidence>
<evidence type="ECO:0000256" key="2">
    <source>
        <dbReference type="ARBA" id="ARBA00005236"/>
    </source>
</evidence>
<feature type="transmembrane region" description="Helical" evidence="7">
    <location>
        <begin position="322"/>
        <end position="348"/>
    </location>
</feature>
<dbReference type="RefSeq" id="WP_395416871.1">
    <property type="nucleotide sequence ID" value="NZ_JBIPKE010000014.1"/>
</dbReference>